<organism evidence="2">
    <name type="scientific">Anisakis simplex</name>
    <name type="common">Herring worm</name>
    <dbReference type="NCBI Taxonomy" id="6269"/>
    <lineage>
        <taxon>Eukaryota</taxon>
        <taxon>Metazoa</taxon>
        <taxon>Ecdysozoa</taxon>
        <taxon>Nematoda</taxon>
        <taxon>Chromadorea</taxon>
        <taxon>Rhabditida</taxon>
        <taxon>Spirurina</taxon>
        <taxon>Ascaridomorpha</taxon>
        <taxon>Ascaridoidea</taxon>
        <taxon>Anisakidae</taxon>
        <taxon>Anisakis</taxon>
        <taxon>Anisakis simplex complex</taxon>
    </lineage>
</organism>
<accession>A0A0M3J771</accession>
<sequence>LNADALNDVTTECSNLYSTLSCGGPQYPRSFGYDPYISTAAALSQSSQANNSFATQLPASALLPPKEIHDDFFDGPDLQLLAPFVAQEDVMQLTTDIQGLLPELNFADWIPADPTPLSISCSETQRLNSFSDTSPALSPIISNPVPQLNLSGSVVMSTSATSRRPSASSPSRHNSNTNAKATTFRPIPYPTPNKPNGSKASGTNPAHHSFCSRFFACVC</sequence>
<proteinExistence type="predicted"/>
<protein>
    <submittedName>
        <fullName evidence="2">Developmental regulatory protein wetA</fullName>
    </submittedName>
</protein>
<dbReference type="WBParaSite" id="ASIM_0000341401-mRNA-1">
    <property type="protein sequence ID" value="ASIM_0000341401-mRNA-1"/>
    <property type="gene ID" value="ASIM_0000341401"/>
</dbReference>
<evidence type="ECO:0000313" key="2">
    <source>
        <dbReference type="WBParaSite" id="ASIM_0000341401-mRNA-1"/>
    </source>
</evidence>
<feature type="compositionally biased region" description="Low complexity" evidence="1">
    <location>
        <begin position="157"/>
        <end position="171"/>
    </location>
</feature>
<feature type="compositionally biased region" description="Polar residues" evidence="1">
    <location>
        <begin position="194"/>
        <end position="205"/>
    </location>
</feature>
<name>A0A0M3J771_ANISI</name>
<evidence type="ECO:0000256" key="1">
    <source>
        <dbReference type="SAM" id="MobiDB-lite"/>
    </source>
</evidence>
<feature type="region of interest" description="Disordered" evidence="1">
    <location>
        <begin position="155"/>
        <end position="205"/>
    </location>
</feature>
<dbReference type="AlphaFoldDB" id="A0A0M3J771"/>
<feature type="compositionally biased region" description="Polar residues" evidence="1">
    <location>
        <begin position="172"/>
        <end position="181"/>
    </location>
</feature>
<reference evidence="2" key="1">
    <citation type="submission" date="2017-02" db="UniProtKB">
        <authorList>
            <consortium name="WormBaseParasite"/>
        </authorList>
    </citation>
    <scope>IDENTIFICATION</scope>
</reference>